<keyword evidence="2" id="KW-1185">Reference proteome</keyword>
<organism evidence="1 2">
    <name type="scientific">Rhizobium bangladeshense</name>
    <dbReference type="NCBI Taxonomy" id="1138189"/>
    <lineage>
        <taxon>Bacteria</taxon>
        <taxon>Pseudomonadati</taxon>
        <taxon>Pseudomonadota</taxon>
        <taxon>Alphaproteobacteria</taxon>
        <taxon>Hyphomicrobiales</taxon>
        <taxon>Rhizobiaceae</taxon>
        <taxon>Rhizobium/Agrobacterium group</taxon>
        <taxon>Rhizobium</taxon>
    </lineage>
</organism>
<dbReference type="EMBL" id="JABTXI010000002">
    <property type="protein sequence ID" value="MBY3589474.1"/>
    <property type="molecule type" value="Genomic_DNA"/>
</dbReference>
<dbReference type="Proteomes" id="UP000720124">
    <property type="component" value="Unassembled WGS sequence"/>
</dbReference>
<protein>
    <submittedName>
        <fullName evidence="1">Uncharacterized protein</fullName>
    </submittedName>
</protein>
<comment type="caution">
    <text evidence="1">The sequence shown here is derived from an EMBL/GenBank/DDBJ whole genome shotgun (WGS) entry which is preliminary data.</text>
</comment>
<dbReference type="RefSeq" id="WP_222012188.1">
    <property type="nucleotide sequence ID" value="NZ_JABTXI010000002.1"/>
</dbReference>
<reference evidence="1 2" key="1">
    <citation type="submission" date="2020-06" db="EMBL/GenBank/DDBJ databases">
        <title>Global-level population genomics: horizontal gene transfer, symbiosis and evolution in Rhizobia.</title>
        <authorList>
            <person name="Gai Y."/>
        </authorList>
    </citation>
    <scope>NUCLEOTIDE SEQUENCE [LARGE SCALE GENOMIC DNA]</scope>
    <source>
        <strain evidence="1 2">PLR6_1b</strain>
    </source>
</reference>
<gene>
    <name evidence="1" type="ORF">HJA87_06195</name>
</gene>
<evidence type="ECO:0000313" key="1">
    <source>
        <dbReference type="EMBL" id="MBY3589474.1"/>
    </source>
</evidence>
<accession>A0ABS7LDU8</accession>
<proteinExistence type="predicted"/>
<sequence>MQKIEMGMEEPWIKNHEFADIFGGRADADTVEGTSIVIRIDDGILDLVELTVARFHGDDEWVWDTPNAYGWTRDVDAAKTAAMKRGWHEAMLRLREEVATEVEGPLDRIAKAAAAVARKHREKE</sequence>
<evidence type="ECO:0000313" key="2">
    <source>
        <dbReference type="Proteomes" id="UP000720124"/>
    </source>
</evidence>
<name>A0ABS7LDU8_9HYPH</name>